<evidence type="ECO:0000313" key="2">
    <source>
        <dbReference type="EMBL" id="SFI14978.1"/>
    </source>
</evidence>
<dbReference type="AlphaFoldDB" id="A0A1I3FUN8"/>
<keyword evidence="1" id="KW-0812">Transmembrane</keyword>
<accession>A0A1I3FUN8</accession>
<feature type="transmembrane region" description="Helical" evidence="1">
    <location>
        <begin position="23"/>
        <end position="47"/>
    </location>
</feature>
<evidence type="ECO:0000256" key="1">
    <source>
        <dbReference type="SAM" id="Phobius"/>
    </source>
</evidence>
<evidence type="ECO:0000313" key="3">
    <source>
        <dbReference type="Proteomes" id="UP000199040"/>
    </source>
</evidence>
<proteinExistence type="predicted"/>
<reference evidence="2 3" key="1">
    <citation type="submission" date="2016-10" db="EMBL/GenBank/DDBJ databases">
        <authorList>
            <person name="de Groot N.N."/>
        </authorList>
    </citation>
    <scope>NUCLEOTIDE SEQUENCE [LARGE SCALE GENOMIC DNA]</scope>
    <source>
        <strain evidence="2 3">CGMCC 1.6848</strain>
    </source>
</reference>
<gene>
    <name evidence="2" type="ORF">SAMN04487959_12139</name>
</gene>
<dbReference type="Proteomes" id="UP000199040">
    <property type="component" value="Unassembled WGS sequence"/>
</dbReference>
<dbReference type="EMBL" id="FOPY01000021">
    <property type="protein sequence ID" value="SFI14978.1"/>
    <property type="molecule type" value="Genomic_DNA"/>
</dbReference>
<keyword evidence="3" id="KW-1185">Reference proteome</keyword>
<keyword evidence="1" id="KW-1133">Transmembrane helix</keyword>
<name>A0A1I3FUN8_9GAMM</name>
<keyword evidence="1" id="KW-0472">Membrane</keyword>
<organism evidence="2 3">
    <name type="scientific">Modicisalibacter xianhensis</name>
    <dbReference type="NCBI Taxonomy" id="442341"/>
    <lineage>
        <taxon>Bacteria</taxon>
        <taxon>Pseudomonadati</taxon>
        <taxon>Pseudomonadota</taxon>
        <taxon>Gammaproteobacteria</taxon>
        <taxon>Oceanospirillales</taxon>
        <taxon>Halomonadaceae</taxon>
        <taxon>Modicisalibacter</taxon>
    </lineage>
</organism>
<dbReference type="STRING" id="442341.SAMN04487959_12139"/>
<feature type="transmembrane region" description="Helical" evidence="1">
    <location>
        <begin position="80"/>
        <end position="98"/>
    </location>
</feature>
<sequence length="103" mass="11282">MRQSDDNVFGWASRSRSHRARGWGGLACSAGLRLCVDVLVLPVSVAFHSFGGWRDSLFGDLHAYGPDAVRFYTRRKADSTPAPLIGVGVLVCTSFVLIRDRLS</sequence>
<protein>
    <submittedName>
        <fullName evidence="2">Uncharacterized protein</fullName>
    </submittedName>
</protein>